<proteinExistence type="inferred from homology"/>
<keyword evidence="4" id="KW-0804">Transcription</keyword>
<reference evidence="7" key="1">
    <citation type="journal article" date="2023" name="Mol. Phylogenet. Evol.">
        <title>Genome-scale phylogeny and comparative genomics of the fungal order Sordariales.</title>
        <authorList>
            <person name="Hensen N."/>
            <person name="Bonometti L."/>
            <person name="Westerberg I."/>
            <person name="Brannstrom I.O."/>
            <person name="Guillou S."/>
            <person name="Cros-Aarteil S."/>
            <person name="Calhoun S."/>
            <person name="Haridas S."/>
            <person name="Kuo A."/>
            <person name="Mondo S."/>
            <person name="Pangilinan J."/>
            <person name="Riley R."/>
            <person name="LaButti K."/>
            <person name="Andreopoulos B."/>
            <person name="Lipzen A."/>
            <person name="Chen C."/>
            <person name="Yan M."/>
            <person name="Daum C."/>
            <person name="Ng V."/>
            <person name="Clum A."/>
            <person name="Steindorff A."/>
            <person name="Ohm R.A."/>
            <person name="Martin F."/>
            <person name="Silar P."/>
            <person name="Natvig D.O."/>
            <person name="Lalanne C."/>
            <person name="Gautier V."/>
            <person name="Ament-Velasquez S.L."/>
            <person name="Kruys A."/>
            <person name="Hutchinson M.I."/>
            <person name="Powell A.J."/>
            <person name="Barry K."/>
            <person name="Miller A.N."/>
            <person name="Grigoriev I.V."/>
            <person name="Debuchy R."/>
            <person name="Gladieux P."/>
            <person name="Hiltunen Thoren M."/>
            <person name="Johannesson H."/>
        </authorList>
    </citation>
    <scope>NUCLEOTIDE SEQUENCE</scope>
    <source>
        <strain evidence="7">CBS 168.71</strain>
    </source>
</reference>
<evidence type="ECO:0008006" key="9">
    <source>
        <dbReference type="Google" id="ProtNLM"/>
    </source>
</evidence>
<keyword evidence="3" id="KW-0805">Transcription regulation</keyword>
<dbReference type="Proteomes" id="UP001278766">
    <property type="component" value="Unassembled WGS sequence"/>
</dbReference>
<evidence type="ECO:0000313" key="8">
    <source>
        <dbReference type="Proteomes" id="UP001278766"/>
    </source>
</evidence>
<dbReference type="EMBL" id="JAUEPN010000004">
    <property type="protein sequence ID" value="KAK3295182.1"/>
    <property type="molecule type" value="Genomic_DNA"/>
</dbReference>
<dbReference type="Pfam" id="PF06179">
    <property type="entry name" value="Med22"/>
    <property type="match status" value="1"/>
</dbReference>
<sequence>MDRDANAADNLQERKNILIAEIMTSFRDLVNHAAAPVDSTASTGQTAYSSMAMGTKMSSIIKSTEDLLSLTRKIRELWVIGALKPPGAHDAEAEQGMRQDAEQVLTMLNTLRDRQRQAMLQHAAAVGGGFTYEQGDIDGPAPPLQPQIQSQQVTGVAAEGGGAQAQ</sequence>
<dbReference type="Gene3D" id="6.10.280.160">
    <property type="entry name" value="Mediator of RNA polymerase II transcription subunit 22"/>
    <property type="match status" value="1"/>
</dbReference>
<evidence type="ECO:0000256" key="1">
    <source>
        <dbReference type="ARBA" id="ARBA00004123"/>
    </source>
</evidence>
<keyword evidence="8" id="KW-1185">Reference proteome</keyword>
<evidence type="ECO:0000256" key="5">
    <source>
        <dbReference type="ARBA" id="ARBA00023242"/>
    </source>
</evidence>
<organism evidence="7 8">
    <name type="scientific">Chaetomium fimeti</name>
    <dbReference type="NCBI Taxonomy" id="1854472"/>
    <lineage>
        <taxon>Eukaryota</taxon>
        <taxon>Fungi</taxon>
        <taxon>Dikarya</taxon>
        <taxon>Ascomycota</taxon>
        <taxon>Pezizomycotina</taxon>
        <taxon>Sordariomycetes</taxon>
        <taxon>Sordariomycetidae</taxon>
        <taxon>Sordariales</taxon>
        <taxon>Chaetomiaceae</taxon>
        <taxon>Chaetomium</taxon>
    </lineage>
</organism>
<comment type="subcellular location">
    <subcellularLocation>
        <location evidence="1">Nucleus</location>
    </subcellularLocation>
</comment>
<evidence type="ECO:0000256" key="6">
    <source>
        <dbReference type="SAM" id="MobiDB-lite"/>
    </source>
</evidence>
<evidence type="ECO:0000256" key="4">
    <source>
        <dbReference type="ARBA" id="ARBA00023163"/>
    </source>
</evidence>
<dbReference type="RefSeq" id="XP_062658696.1">
    <property type="nucleotide sequence ID" value="XM_062806582.1"/>
</dbReference>
<dbReference type="InterPro" id="IPR009332">
    <property type="entry name" value="Med22"/>
</dbReference>
<name>A0AAE0HF08_9PEZI</name>
<dbReference type="GO" id="GO:0003712">
    <property type="term" value="F:transcription coregulator activity"/>
    <property type="evidence" value="ECO:0007669"/>
    <property type="project" value="InterPro"/>
</dbReference>
<comment type="caution">
    <text evidence="7">The sequence shown here is derived from an EMBL/GenBank/DDBJ whole genome shotgun (WGS) entry which is preliminary data.</text>
</comment>
<evidence type="ECO:0000256" key="3">
    <source>
        <dbReference type="ARBA" id="ARBA00023015"/>
    </source>
</evidence>
<evidence type="ECO:0000313" key="7">
    <source>
        <dbReference type="EMBL" id="KAK3295182.1"/>
    </source>
</evidence>
<comment type="similarity">
    <text evidence="2">Belongs to the Mediator complex subunit 22 family.</text>
</comment>
<reference evidence="7" key="2">
    <citation type="submission" date="2023-06" db="EMBL/GenBank/DDBJ databases">
        <authorList>
            <consortium name="Lawrence Berkeley National Laboratory"/>
            <person name="Haridas S."/>
            <person name="Hensen N."/>
            <person name="Bonometti L."/>
            <person name="Westerberg I."/>
            <person name="Brannstrom I.O."/>
            <person name="Guillou S."/>
            <person name="Cros-Aarteil S."/>
            <person name="Calhoun S."/>
            <person name="Kuo A."/>
            <person name="Mondo S."/>
            <person name="Pangilinan J."/>
            <person name="Riley R."/>
            <person name="Labutti K."/>
            <person name="Andreopoulos B."/>
            <person name="Lipzen A."/>
            <person name="Chen C."/>
            <person name="Yanf M."/>
            <person name="Daum C."/>
            <person name="Ng V."/>
            <person name="Clum A."/>
            <person name="Steindorff A."/>
            <person name="Ohm R."/>
            <person name="Martin F."/>
            <person name="Silar P."/>
            <person name="Natvig D."/>
            <person name="Lalanne C."/>
            <person name="Gautier V."/>
            <person name="Ament-Velasquez S.L."/>
            <person name="Kruys A."/>
            <person name="Hutchinson M.I."/>
            <person name="Powell A.J."/>
            <person name="Barry K."/>
            <person name="Miller A.N."/>
            <person name="Grigoriev I.V."/>
            <person name="Debuchy R."/>
            <person name="Gladieux P."/>
            <person name="Thoren M.H."/>
            <person name="Johannesson H."/>
        </authorList>
    </citation>
    <scope>NUCLEOTIDE SEQUENCE</scope>
    <source>
        <strain evidence="7">CBS 168.71</strain>
    </source>
</reference>
<dbReference type="GO" id="GO:0016592">
    <property type="term" value="C:mediator complex"/>
    <property type="evidence" value="ECO:0007669"/>
    <property type="project" value="InterPro"/>
</dbReference>
<accession>A0AAE0HF08</accession>
<keyword evidence="5" id="KW-0539">Nucleus</keyword>
<gene>
    <name evidence="7" type="ORF">B0H64DRAFT_441607</name>
</gene>
<protein>
    <recommendedName>
        <fullName evidence="9">Mediator of RNA polymerase II transcription subunit 22</fullName>
    </recommendedName>
</protein>
<dbReference type="GO" id="GO:0006357">
    <property type="term" value="P:regulation of transcription by RNA polymerase II"/>
    <property type="evidence" value="ECO:0007669"/>
    <property type="project" value="InterPro"/>
</dbReference>
<evidence type="ECO:0000256" key="2">
    <source>
        <dbReference type="ARBA" id="ARBA00005942"/>
    </source>
</evidence>
<dbReference type="AlphaFoldDB" id="A0AAE0HF08"/>
<feature type="region of interest" description="Disordered" evidence="6">
    <location>
        <begin position="134"/>
        <end position="166"/>
    </location>
</feature>
<dbReference type="GeneID" id="87843530"/>